<dbReference type="GO" id="GO:0016020">
    <property type="term" value="C:membrane"/>
    <property type="evidence" value="ECO:0007669"/>
    <property type="project" value="UniProtKB-SubCell"/>
</dbReference>
<protein>
    <submittedName>
        <fullName evidence="8">Uncharacterized protein</fullName>
    </submittedName>
</protein>
<dbReference type="HOGENOM" id="CLU_409552_0_0_1"/>
<comment type="subcellular location">
    <subcellularLocation>
        <location evidence="1">Membrane</location>
    </subcellularLocation>
</comment>
<dbReference type="InterPro" id="IPR013083">
    <property type="entry name" value="Znf_RING/FYVE/PHD"/>
</dbReference>
<dbReference type="FunFam" id="3.30.40.10:FF:000009">
    <property type="entry name" value="E3 ubiquitin-protein ligase RNF130"/>
    <property type="match status" value="1"/>
</dbReference>
<evidence type="ECO:0000256" key="5">
    <source>
        <dbReference type="ARBA" id="ARBA00022833"/>
    </source>
</evidence>
<dbReference type="SMART" id="SM00184">
    <property type="entry name" value="RING"/>
    <property type="match status" value="1"/>
</dbReference>
<dbReference type="PANTHER" id="PTHR16200">
    <property type="entry name" value="RING ZINC FINGER"/>
    <property type="match status" value="1"/>
</dbReference>
<reference evidence="8" key="1">
    <citation type="journal article" date="2012" name="Nature">
        <title>The oyster genome reveals stress adaptation and complexity of shell formation.</title>
        <authorList>
            <person name="Zhang G."/>
            <person name="Fang X."/>
            <person name="Guo X."/>
            <person name="Li L."/>
            <person name="Luo R."/>
            <person name="Xu F."/>
            <person name="Yang P."/>
            <person name="Zhang L."/>
            <person name="Wang X."/>
            <person name="Qi H."/>
            <person name="Xiong Z."/>
            <person name="Que H."/>
            <person name="Xie Y."/>
            <person name="Holland P.W."/>
            <person name="Paps J."/>
            <person name="Zhu Y."/>
            <person name="Wu F."/>
            <person name="Chen Y."/>
            <person name="Wang J."/>
            <person name="Peng C."/>
            <person name="Meng J."/>
            <person name="Yang L."/>
            <person name="Liu J."/>
            <person name="Wen B."/>
            <person name="Zhang N."/>
            <person name="Huang Z."/>
            <person name="Zhu Q."/>
            <person name="Feng Y."/>
            <person name="Mount A."/>
            <person name="Hedgecock D."/>
            <person name="Xu Z."/>
            <person name="Liu Y."/>
            <person name="Domazet-Loso T."/>
            <person name="Du Y."/>
            <person name="Sun X."/>
            <person name="Zhang S."/>
            <person name="Liu B."/>
            <person name="Cheng P."/>
            <person name="Jiang X."/>
            <person name="Li J."/>
            <person name="Fan D."/>
            <person name="Wang W."/>
            <person name="Fu W."/>
            <person name="Wang T."/>
            <person name="Wang B."/>
            <person name="Zhang J."/>
            <person name="Peng Z."/>
            <person name="Li Y."/>
            <person name="Li N."/>
            <person name="Wang J."/>
            <person name="Chen M."/>
            <person name="He Y."/>
            <person name="Tan F."/>
            <person name="Song X."/>
            <person name="Zheng Q."/>
            <person name="Huang R."/>
            <person name="Yang H."/>
            <person name="Du X."/>
            <person name="Chen L."/>
            <person name="Yang M."/>
            <person name="Gaffney P.M."/>
            <person name="Wang S."/>
            <person name="Luo L."/>
            <person name="She Z."/>
            <person name="Ming Y."/>
            <person name="Huang W."/>
            <person name="Zhang S."/>
            <person name="Huang B."/>
            <person name="Zhang Y."/>
            <person name="Qu T."/>
            <person name="Ni P."/>
            <person name="Miao G."/>
            <person name="Wang J."/>
            <person name="Wang Q."/>
            <person name="Steinberg C.E."/>
            <person name="Wang H."/>
            <person name="Li N."/>
            <person name="Qian L."/>
            <person name="Zhang G."/>
            <person name="Li Y."/>
            <person name="Yang H."/>
            <person name="Liu X."/>
            <person name="Wang J."/>
            <person name="Yin Y."/>
            <person name="Wang J."/>
        </authorList>
    </citation>
    <scope>NUCLEOTIDE SEQUENCE [LARGE SCALE GENOMIC DNA]</scope>
    <source>
        <strain evidence="8">05x7-T-G4-1.051#20</strain>
    </source>
</reference>
<organism evidence="8">
    <name type="scientific">Magallana gigas</name>
    <name type="common">Pacific oyster</name>
    <name type="synonym">Crassostrea gigas</name>
    <dbReference type="NCBI Taxonomy" id="29159"/>
    <lineage>
        <taxon>Eukaryota</taxon>
        <taxon>Metazoa</taxon>
        <taxon>Spiralia</taxon>
        <taxon>Lophotrochozoa</taxon>
        <taxon>Mollusca</taxon>
        <taxon>Bivalvia</taxon>
        <taxon>Autobranchia</taxon>
        <taxon>Pteriomorphia</taxon>
        <taxon>Ostreida</taxon>
        <taxon>Ostreoidea</taxon>
        <taxon>Ostreidae</taxon>
        <taxon>Magallana</taxon>
    </lineage>
</organism>
<dbReference type="Gene3D" id="3.30.40.10">
    <property type="entry name" value="Zinc/RING finger domain, C3HC4 (zinc finger)"/>
    <property type="match status" value="1"/>
</dbReference>
<dbReference type="Pfam" id="PF13639">
    <property type="entry name" value="zf-RING_2"/>
    <property type="match status" value="1"/>
</dbReference>
<evidence type="ECO:0000256" key="3">
    <source>
        <dbReference type="ARBA" id="ARBA00022723"/>
    </source>
</evidence>
<dbReference type="PROSITE" id="PS50089">
    <property type="entry name" value="ZF_RING_2"/>
    <property type="match status" value="1"/>
</dbReference>
<sequence>MGDDPRCFSIRVHRELSPLASEDYPENRTILTRPWTFDRTPRDVTSFTAAFEKLDVSAGNLKNSSSEGGTKRCTMSLWCFLLPFLVPTLAAPNRTAVINVYKAEKPTSRPQLSSTIKNDPAIAENVRGKYSELGNVKETNGRLHMMSSDCDSDDERHFARLPENWIAVFHLRERSGSSVNDLHKECTSMIDRMQRALVFGASAIIILTLNPRILKEFEGKQMFSCPVIIVEALENVTNFVSILKSKMKMKAKIYQAPKTSFPTLTLWAMCGRPTNGHSYHEWDGVVCMGTEEESSGKADPVSFWNFFYSGTFLILMLLAIKSRRRLNNEWGEESEIESALRDLTFKALSSMKTIKLKENHLNPNALCAICLELFNRKQKLRVLPCSHEFHTKCVDPWLLNNRTCPLCKLNIVVGGLMGNLGNMQSMLKNMPPGAIENAMKSLTPEKINEALENPQMQKMMESMGITKEQAEQAVKMMPKDPKVLASMMTDKLAGGKDTFEQMGLPDDEESVIGKLKQVAVDRLKEEGVEIDSEDPEKTKKSIIQRAKAYFGVSPDMDDGEFRQMVLKDLLINLQQKGFDIDPEEPKEAIIKLKSMAFEMAKNYGFEIDEQMEWPEIKKKVMETMRENGVPVDDQEKLIPYLMEKFQEYQPLILEFLSNMRKNNQSYIQLTF</sequence>
<proteinExistence type="predicted"/>
<keyword evidence="3" id="KW-0479">Metal-binding</keyword>
<evidence type="ECO:0000256" key="2">
    <source>
        <dbReference type="ARBA" id="ARBA00022692"/>
    </source>
</evidence>
<dbReference type="SUPFAM" id="SSF57850">
    <property type="entry name" value="RING/U-box"/>
    <property type="match status" value="1"/>
</dbReference>
<dbReference type="CDD" id="cd16454">
    <property type="entry name" value="RING-H2_PA-TM-RING"/>
    <property type="match status" value="1"/>
</dbReference>
<keyword evidence="6" id="KW-1133">Transmembrane helix</keyword>
<keyword evidence="4" id="KW-0863">Zinc-finger</keyword>
<dbReference type="InterPro" id="IPR001841">
    <property type="entry name" value="Znf_RING"/>
</dbReference>
<accession>K1PGL5</accession>
<gene>
    <name evidence="8" type="ORF">CGI_10016779</name>
</gene>
<evidence type="ECO:0000256" key="7">
    <source>
        <dbReference type="ARBA" id="ARBA00023136"/>
    </source>
</evidence>
<keyword evidence="7" id="KW-0472">Membrane</keyword>
<dbReference type="InParanoid" id="K1PGL5"/>
<keyword evidence="5" id="KW-0862">Zinc</keyword>
<evidence type="ECO:0000256" key="1">
    <source>
        <dbReference type="ARBA" id="ARBA00004370"/>
    </source>
</evidence>
<keyword evidence="2" id="KW-0812">Transmembrane</keyword>
<evidence type="ECO:0000256" key="6">
    <source>
        <dbReference type="ARBA" id="ARBA00022989"/>
    </source>
</evidence>
<dbReference type="EMBL" id="JH818713">
    <property type="protein sequence ID" value="EKC18019.1"/>
    <property type="molecule type" value="Genomic_DNA"/>
</dbReference>
<dbReference type="GO" id="GO:0008270">
    <property type="term" value="F:zinc ion binding"/>
    <property type="evidence" value="ECO:0007669"/>
    <property type="project" value="UniProtKB-KW"/>
</dbReference>
<evidence type="ECO:0000313" key="8">
    <source>
        <dbReference type="EMBL" id="EKC18019.1"/>
    </source>
</evidence>
<name>K1PGL5_MAGGI</name>
<dbReference type="AlphaFoldDB" id="K1PGL5"/>
<dbReference type="Gene3D" id="3.50.30.30">
    <property type="match status" value="1"/>
</dbReference>
<dbReference type="InterPro" id="IPR051073">
    <property type="entry name" value="ZNRF3_Arkadia_E3_ligases"/>
</dbReference>
<evidence type="ECO:0000256" key="4">
    <source>
        <dbReference type="ARBA" id="ARBA00022771"/>
    </source>
</evidence>